<reference evidence="3" key="1">
    <citation type="journal article" date="2019" name="Int. J. Syst. Evol. Microbiol.">
        <title>The Global Catalogue of Microorganisms (GCM) 10K type strain sequencing project: providing services to taxonomists for standard genome sequencing and annotation.</title>
        <authorList>
            <consortium name="The Broad Institute Genomics Platform"/>
            <consortium name="The Broad Institute Genome Sequencing Center for Infectious Disease"/>
            <person name="Wu L."/>
            <person name="Ma J."/>
        </authorList>
    </citation>
    <scope>NUCLEOTIDE SEQUENCE [LARGE SCALE GENOMIC DNA]</scope>
    <source>
        <strain evidence="3">CCUG 43304</strain>
    </source>
</reference>
<evidence type="ECO:0000256" key="1">
    <source>
        <dbReference type="SAM" id="MobiDB-lite"/>
    </source>
</evidence>
<keyword evidence="3" id="KW-1185">Reference proteome</keyword>
<sequence>MNHHIPDDGDPVEESDDFTVSQETGFDEPRHPVDDDDRDLDDMLDDEVAGIDEERHVDLDADAGNDE</sequence>
<evidence type="ECO:0000313" key="2">
    <source>
        <dbReference type="EMBL" id="MFC6357323.1"/>
    </source>
</evidence>
<dbReference type="Proteomes" id="UP001596306">
    <property type="component" value="Unassembled WGS sequence"/>
</dbReference>
<gene>
    <name evidence="2" type="ORF">ACFQB0_14525</name>
</gene>
<feature type="region of interest" description="Disordered" evidence="1">
    <location>
        <begin position="48"/>
        <end position="67"/>
    </location>
</feature>
<dbReference type="EMBL" id="JBHSTP010000004">
    <property type="protein sequence ID" value="MFC6357323.1"/>
    <property type="molecule type" value="Genomic_DNA"/>
</dbReference>
<accession>A0ABW1VKM8</accession>
<feature type="compositionally biased region" description="Acidic residues" evidence="1">
    <location>
        <begin position="8"/>
        <end position="17"/>
    </location>
</feature>
<organism evidence="2 3">
    <name type="scientific">Luethyella okanaganae</name>
    <dbReference type="NCBI Taxonomy" id="69372"/>
    <lineage>
        <taxon>Bacteria</taxon>
        <taxon>Bacillati</taxon>
        <taxon>Actinomycetota</taxon>
        <taxon>Actinomycetes</taxon>
        <taxon>Micrococcales</taxon>
        <taxon>Microbacteriaceae</taxon>
        <taxon>Luethyella</taxon>
    </lineage>
</organism>
<name>A0ABW1VKM8_9MICO</name>
<dbReference type="RefSeq" id="WP_386733036.1">
    <property type="nucleotide sequence ID" value="NZ_JBHSTP010000004.1"/>
</dbReference>
<protein>
    <submittedName>
        <fullName evidence="2">Uncharacterized protein</fullName>
    </submittedName>
</protein>
<comment type="caution">
    <text evidence="2">The sequence shown here is derived from an EMBL/GenBank/DDBJ whole genome shotgun (WGS) entry which is preliminary data.</text>
</comment>
<proteinExistence type="predicted"/>
<feature type="region of interest" description="Disordered" evidence="1">
    <location>
        <begin position="1"/>
        <end position="41"/>
    </location>
</feature>
<evidence type="ECO:0000313" key="3">
    <source>
        <dbReference type="Proteomes" id="UP001596306"/>
    </source>
</evidence>